<accession>A0A0E9R382</accession>
<proteinExistence type="predicted"/>
<name>A0A0E9R382_ANGAN</name>
<organism evidence="1">
    <name type="scientific">Anguilla anguilla</name>
    <name type="common">European freshwater eel</name>
    <name type="synonym">Muraena anguilla</name>
    <dbReference type="NCBI Taxonomy" id="7936"/>
    <lineage>
        <taxon>Eukaryota</taxon>
        <taxon>Metazoa</taxon>
        <taxon>Chordata</taxon>
        <taxon>Craniata</taxon>
        <taxon>Vertebrata</taxon>
        <taxon>Euteleostomi</taxon>
        <taxon>Actinopterygii</taxon>
        <taxon>Neopterygii</taxon>
        <taxon>Teleostei</taxon>
        <taxon>Anguilliformes</taxon>
        <taxon>Anguillidae</taxon>
        <taxon>Anguilla</taxon>
    </lineage>
</organism>
<protein>
    <submittedName>
        <fullName evidence="1">Uncharacterized protein</fullName>
    </submittedName>
</protein>
<sequence>MTGYGDTWDLQSKERRYISSHSKAACTATLRLQRLSACILPDYSSKKDFLLFLLELARATLAPKELWHGFLYQHNCTDPWKRRACAA</sequence>
<dbReference type="EMBL" id="GBXM01084993">
    <property type="protein sequence ID" value="JAH23584.1"/>
    <property type="molecule type" value="Transcribed_RNA"/>
</dbReference>
<dbReference type="AlphaFoldDB" id="A0A0E9R382"/>
<evidence type="ECO:0000313" key="1">
    <source>
        <dbReference type="EMBL" id="JAH23584.1"/>
    </source>
</evidence>
<reference evidence="1" key="1">
    <citation type="submission" date="2014-11" db="EMBL/GenBank/DDBJ databases">
        <authorList>
            <person name="Amaro Gonzalez C."/>
        </authorList>
    </citation>
    <scope>NUCLEOTIDE SEQUENCE</scope>
</reference>
<reference evidence="1" key="2">
    <citation type="journal article" date="2015" name="Fish Shellfish Immunol.">
        <title>Early steps in the European eel (Anguilla anguilla)-Vibrio vulnificus interaction in the gills: Role of the RtxA13 toxin.</title>
        <authorList>
            <person name="Callol A."/>
            <person name="Pajuelo D."/>
            <person name="Ebbesson L."/>
            <person name="Teles M."/>
            <person name="MacKenzie S."/>
            <person name="Amaro C."/>
        </authorList>
    </citation>
    <scope>NUCLEOTIDE SEQUENCE</scope>
</reference>